<evidence type="ECO:0008006" key="4">
    <source>
        <dbReference type="Google" id="ProtNLM"/>
    </source>
</evidence>
<evidence type="ECO:0000256" key="1">
    <source>
        <dbReference type="SAM" id="MobiDB-lite"/>
    </source>
</evidence>
<dbReference type="EMBL" id="MLQM01000045">
    <property type="protein sequence ID" value="OHV04265.1"/>
    <property type="molecule type" value="Genomic_DNA"/>
</dbReference>
<feature type="compositionally biased region" description="Polar residues" evidence="1">
    <location>
        <begin position="1"/>
        <end position="10"/>
    </location>
</feature>
<feature type="compositionally biased region" description="Basic and acidic residues" evidence="1">
    <location>
        <begin position="62"/>
        <end position="76"/>
    </location>
</feature>
<dbReference type="RefSeq" id="WP_071025385.1">
    <property type="nucleotide sequence ID" value="NZ_MLQM01000045.1"/>
</dbReference>
<name>A0A1S1NF23_9MYCO</name>
<reference evidence="2 3" key="1">
    <citation type="submission" date="2016-10" db="EMBL/GenBank/DDBJ databases">
        <title>Genome sequence of Mycobacterium talmonii.</title>
        <authorList>
            <person name="Greninger A.L."/>
            <person name="Elliott B."/>
            <person name="Vasireddy S."/>
            <person name="Vasireddy R."/>
        </authorList>
    </citation>
    <scope>NUCLEOTIDE SEQUENCE [LARGE SCALE GENOMIC DNA]</scope>
    <source>
        <strain evidence="3">NE-TNMC-100812</strain>
    </source>
</reference>
<proteinExistence type="predicted"/>
<evidence type="ECO:0000313" key="2">
    <source>
        <dbReference type="EMBL" id="OHV04265.1"/>
    </source>
</evidence>
<keyword evidence="3" id="KW-1185">Reference proteome</keyword>
<sequence>MAQHDASSPYQPDPGDAVNPDVAAGVGAEDVDEERIGLDPLEEGMDPPERWTGSDRFGVSADEQREGESLEQRLEQEEADVWVDEAQQPEPDLSRQQADEAGGSVARGLRTPDDAG</sequence>
<accession>A0A1S1NF23</accession>
<dbReference type="AlphaFoldDB" id="A0A1S1NF23"/>
<dbReference type="Proteomes" id="UP000179734">
    <property type="component" value="Unassembled WGS sequence"/>
</dbReference>
<organism evidence="2 3">
    <name type="scientific">Mycobacterium talmoniae</name>
    <dbReference type="NCBI Taxonomy" id="1858794"/>
    <lineage>
        <taxon>Bacteria</taxon>
        <taxon>Bacillati</taxon>
        <taxon>Actinomycetota</taxon>
        <taxon>Actinomycetes</taxon>
        <taxon>Mycobacteriales</taxon>
        <taxon>Mycobacteriaceae</taxon>
        <taxon>Mycobacterium</taxon>
    </lineage>
</organism>
<comment type="caution">
    <text evidence="2">The sequence shown here is derived from an EMBL/GenBank/DDBJ whole genome shotgun (WGS) entry which is preliminary data.</text>
</comment>
<feature type="region of interest" description="Disordered" evidence="1">
    <location>
        <begin position="1"/>
        <end position="116"/>
    </location>
</feature>
<gene>
    <name evidence="2" type="ORF">BKN37_10805</name>
</gene>
<protein>
    <recommendedName>
        <fullName evidence="4">DUF5709 domain-containing protein</fullName>
    </recommendedName>
</protein>
<evidence type="ECO:0000313" key="3">
    <source>
        <dbReference type="Proteomes" id="UP000179734"/>
    </source>
</evidence>